<dbReference type="PROSITE" id="PS51013">
    <property type="entry name" value="PANNEXIN"/>
    <property type="match status" value="1"/>
</dbReference>
<evidence type="ECO:0000256" key="9">
    <source>
        <dbReference type="RuleBase" id="RU010713"/>
    </source>
</evidence>
<accession>A0A7M5VBM9</accession>
<name>A0A7M5VBM9_9CNID</name>
<dbReference type="PANTHER" id="PTHR11893">
    <property type="entry name" value="INNEXIN"/>
    <property type="match status" value="1"/>
</dbReference>
<keyword evidence="3" id="KW-1003">Cell membrane</keyword>
<evidence type="ECO:0000256" key="4">
    <source>
        <dbReference type="ARBA" id="ARBA00022692"/>
    </source>
</evidence>
<evidence type="ECO:0000256" key="10">
    <source>
        <dbReference type="SAM" id="MobiDB-lite"/>
    </source>
</evidence>
<keyword evidence="8 9" id="KW-0407">Ion channel</keyword>
<dbReference type="AlphaFoldDB" id="A0A7M5VBM9"/>
<keyword evidence="4 9" id="KW-0812">Transmembrane</keyword>
<gene>
    <name evidence="9" type="primary">inx</name>
</gene>
<dbReference type="PANTHER" id="PTHR11893:SF36">
    <property type="entry name" value="INNEXIN-5"/>
    <property type="match status" value="1"/>
</dbReference>
<dbReference type="GO" id="GO:0005921">
    <property type="term" value="C:gap junction"/>
    <property type="evidence" value="ECO:0007669"/>
    <property type="project" value="UniProtKB-UniRule"/>
</dbReference>
<feature type="transmembrane region" description="Helical" evidence="9">
    <location>
        <begin position="288"/>
        <end position="312"/>
    </location>
</feature>
<keyword evidence="2 9" id="KW-0813">Transport</keyword>
<dbReference type="Pfam" id="PF00876">
    <property type="entry name" value="Innexin"/>
    <property type="match status" value="1"/>
</dbReference>
<evidence type="ECO:0000256" key="8">
    <source>
        <dbReference type="ARBA" id="ARBA00023303"/>
    </source>
</evidence>
<evidence type="ECO:0000256" key="1">
    <source>
        <dbReference type="ARBA" id="ARBA00004651"/>
    </source>
</evidence>
<comment type="function">
    <text evidence="9">Structural component of the gap junctions.</text>
</comment>
<comment type="similarity">
    <text evidence="9">Belongs to the pannexin family.</text>
</comment>
<comment type="caution">
    <text evidence="9">Lacks conserved residue(s) required for the propagation of feature annotation.</text>
</comment>
<feature type="transmembrane region" description="Helical" evidence="9">
    <location>
        <begin position="192"/>
        <end position="212"/>
    </location>
</feature>
<proteinExistence type="inferred from homology"/>
<evidence type="ECO:0000313" key="11">
    <source>
        <dbReference type="EnsemblMetazoa" id="CLYHEMP007262.1"/>
    </source>
</evidence>
<comment type="subcellular location">
    <subcellularLocation>
        <location evidence="1 9">Cell membrane</location>
        <topology evidence="1 9">Multi-pass membrane protein</topology>
    </subcellularLocation>
</comment>
<keyword evidence="12" id="KW-1185">Reference proteome</keyword>
<evidence type="ECO:0000256" key="7">
    <source>
        <dbReference type="ARBA" id="ARBA00023136"/>
    </source>
</evidence>
<evidence type="ECO:0000256" key="5">
    <source>
        <dbReference type="ARBA" id="ARBA00022989"/>
    </source>
</evidence>
<evidence type="ECO:0000256" key="2">
    <source>
        <dbReference type="ARBA" id="ARBA00022448"/>
    </source>
</evidence>
<evidence type="ECO:0000256" key="6">
    <source>
        <dbReference type="ARBA" id="ARBA00023065"/>
    </source>
</evidence>
<dbReference type="Proteomes" id="UP000594262">
    <property type="component" value="Unplaced"/>
</dbReference>
<keyword evidence="5 9" id="KW-1133">Transmembrane helix</keyword>
<evidence type="ECO:0000256" key="3">
    <source>
        <dbReference type="ARBA" id="ARBA00022475"/>
    </source>
</evidence>
<dbReference type="GO" id="GO:0005243">
    <property type="term" value="F:gap junction channel activity"/>
    <property type="evidence" value="ECO:0007669"/>
    <property type="project" value="TreeGrafter"/>
</dbReference>
<dbReference type="GO" id="GO:0034220">
    <property type="term" value="P:monoatomic ion transmembrane transport"/>
    <property type="evidence" value="ECO:0007669"/>
    <property type="project" value="UniProtKB-KW"/>
</dbReference>
<sequence length="398" mass="45812">MAPPDIKKLLRIKIKPRKDPYTDQFSRIFMVKMMMLTATITGLSWAKDKFTCIVPKNHETTAAFVQKACWINGVYIYKNLNPVFNSFYYGIPKDISHNGENNYGALCNSDKDQNCDPLEKTFYLQYQWFPLGVAALAFLYYLPYLLYCVVNADLILLKNSIKKKKREEVDYQELIDKLFTPSNSPHGAARTLLNLLVKILYIIVNVLGIVTIDSAINGEYVSFGTSWTKWLRLTPDQRHDYTVPRNPKAGHSLLPAFGLCEVVTAANDLKNTIYNKHTFVCELSQHVLYQYILIILWYIIVAGIIISIIGFLMHIFSDFTAAFCIGFQGRDISTLYRALNTRERQLLDFVRKKNMPVFGELLDKLYIAKNIKPDPLSEDPDQRAAMSRKEQMMADQDY</sequence>
<organism evidence="11 12">
    <name type="scientific">Clytia hemisphaerica</name>
    <dbReference type="NCBI Taxonomy" id="252671"/>
    <lineage>
        <taxon>Eukaryota</taxon>
        <taxon>Metazoa</taxon>
        <taxon>Cnidaria</taxon>
        <taxon>Hydrozoa</taxon>
        <taxon>Hydroidolina</taxon>
        <taxon>Leptothecata</taxon>
        <taxon>Obeliida</taxon>
        <taxon>Clytiidae</taxon>
        <taxon>Clytia</taxon>
    </lineage>
</organism>
<dbReference type="OrthoDB" id="10458335at2759"/>
<feature type="transmembrane region" description="Helical" evidence="9">
    <location>
        <begin position="128"/>
        <end position="156"/>
    </location>
</feature>
<reference evidence="11" key="1">
    <citation type="submission" date="2021-01" db="UniProtKB">
        <authorList>
            <consortium name="EnsemblMetazoa"/>
        </authorList>
    </citation>
    <scope>IDENTIFICATION</scope>
</reference>
<feature type="region of interest" description="Disordered" evidence="10">
    <location>
        <begin position="373"/>
        <end position="398"/>
    </location>
</feature>
<keyword evidence="7 9" id="KW-0472">Membrane</keyword>
<keyword evidence="6 9" id="KW-0406">Ion transport</keyword>
<dbReference type="EnsemblMetazoa" id="CLYHEMT007262.1">
    <property type="protein sequence ID" value="CLYHEMP007262.1"/>
    <property type="gene ID" value="CLYHEMG007262"/>
</dbReference>
<dbReference type="GO" id="GO:0005886">
    <property type="term" value="C:plasma membrane"/>
    <property type="evidence" value="ECO:0007669"/>
    <property type="project" value="UniProtKB-SubCell"/>
</dbReference>
<protein>
    <recommendedName>
        <fullName evidence="9">Innexin</fullName>
    </recommendedName>
</protein>
<evidence type="ECO:0000313" key="12">
    <source>
        <dbReference type="Proteomes" id="UP000594262"/>
    </source>
</evidence>
<dbReference type="InterPro" id="IPR000990">
    <property type="entry name" value="Innexin"/>
</dbReference>